<dbReference type="Proteomes" id="UP000245380">
    <property type="component" value="Unassembled WGS sequence"/>
</dbReference>
<name>A0A2U3D9Y0_SULT2</name>
<keyword evidence="4" id="KW-1185">Reference proteome</keyword>
<dbReference type="EMBL" id="MPDK01000006">
    <property type="protein sequence ID" value="PWI58094.1"/>
    <property type="molecule type" value="Genomic_DNA"/>
</dbReference>
<dbReference type="AlphaFoldDB" id="A0A2U3D9Y0"/>
<evidence type="ECO:0000313" key="3">
    <source>
        <dbReference type="EMBL" id="PWI58094.1"/>
    </source>
</evidence>
<dbReference type="InterPro" id="IPR047175">
    <property type="entry name" value="CotS-like"/>
</dbReference>
<dbReference type="InterPro" id="IPR011009">
    <property type="entry name" value="Kinase-like_dom_sf"/>
</dbReference>
<feature type="compositionally biased region" description="Polar residues" evidence="1">
    <location>
        <begin position="28"/>
        <end position="39"/>
    </location>
</feature>
<feature type="compositionally biased region" description="Polar residues" evidence="1">
    <location>
        <begin position="129"/>
        <end position="144"/>
    </location>
</feature>
<dbReference type="GO" id="GO:0042601">
    <property type="term" value="C:endospore-forming forespore"/>
    <property type="evidence" value="ECO:0007669"/>
    <property type="project" value="TreeGrafter"/>
</dbReference>
<dbReference type="InterPro" id="IPR002575">
    <property type="entry name" value="Aminoglycoside_PTrfase"/>
</dbReference>
<dbReference type="InterPro" id="IPR014255">
    <property type="entry name" value="Spore_coat_CotS"/>
</dbReference>
<dbReference type="RefSeq" id="WP_109430141.1">
    <property type="nucleotide sequence ID" value="NZ_MPDK01000006.1"/>
</dbReference>
<dbReference type="SUPFAM" id="SSF56112">
    <property type="entry name" value="Protein kinase-like (PK-like)"/>
    <property type="match status" value="1"/>
</dbReference>
<accession>A0A2U3D9Y0</accession>
<dbReference type="PANTHER" id="PTHR39179:SF1">
    <property type="entry name" value="SPORE COAT PROTEIN I"/>
    <property type="match status" value="1"/>
</dbReference>
<dbReference type="Pfam" id="PF01636">
    <property type="entry name" value="APH"/>
    <property type="match status" value="1"/>
</dbReference>
<dbReference type="Gene3D" id="3.90.1200.10">
    <property type="match status" value="1"/>
</dbReference>
<feature type="compositionally biased region" description="Basic residues" evidence="1">
    <location>
        <begin position="75"/>
        <end position="102"/>
    </location>
</feature>
<feature type="region of interest" description="Disordered" evidence="1">
    <location>
        <begin position="129"/>
        <end position="150"/>
    </location>
</feature>
<organism evidence="3 4">
    <name type="scientific">Sulfoacidibacillus thermotolerans</name>
    <name type="common">Acidibacillus sulfuroxidans</name>
    <dbReference type="NCBI Taxonomy" id="1765684"/>
    <lineage>
        <taxon>Bacteria</taxon>
        <taxon>Bacillati</taxon>
        <taxon>Bacillota</taxon>
        <taxon>Bacilli</taxon>
        <taxon>Bacillales</taxon>
        <taxon>Alicyclobacillaceae</taxon>
        <taxon>Sulfoacidibacillus</taxon>
    </lineage>
</organism>
<sequence length="487" mass="56530">MDKHALPPWLRQVWQELTKPPAVLQKPANKTRSSRQPTQRDVDDDESDPTLYDSPTDPPLTPKEPIGSIQTATRASRRYFVARKTPQHRTKTKPRPRKKARPAKQIQTLPLMQGIMQMGQPQQHAIQTTAPKTSAQPLRTLRTSESTKTKSEVLRARQYFEHIRTVEPIQNVWKVTTTNDRQYALKQTTLPIERIAFMADALDELHRRGFKRVSRIVRSAQSNKPYLIDSGHTFYASEWMPGLPVQLASMRQLNAAAKTLAQFHEHSRNYEYEPYQPANAFHIFDHLLNRKQDLIRLRKRIEQQQNKTKFDELCLQQFEKADKQANEALALCKLPEVETHLKQALQHPGLCHLDVTRSNLIVHPAGFVQLIDFDTMTFGPRTLDLAHLLRRAMQAYGAWSNEVALIPLIAYNRVQPLVQGEYLLLESLLTFPHRFWRVVNAYYNDLPNTDESFQFHLKHLQESLALEGQRETFLQTFARQVTRRIHS</sequence>
<reference evidence="3 4" key="1">
    <citation type="submission" date="2016-11" db="EMBL/GenBank/DDBJ databases">
        <title>Comparative genomics of Acidibacillus ferroxidans species.</title>
        <authorList>
            <person name="Oliveira G."/>
            <person name="Nunes G."/>
            <person name="Oliveira R."/>
            <person name="Araujo F."/>
            <person name="Salim A."/>
            <person name="Scholte L."/>
            <person name="Morais D."/>
            <person name="Nancucheo I."/>
            <person name="Johnson D.B."/>
            <person name="Grail B."/>
            <person name="Bittencourt J."/>
            <person name="Valadares R."/>
        </authorList>
    </citation>
    <scope>NUCLEOTIDE SEQUENCE [LARGE SCALE GENOMIC DNA]</scope>
    <source>
        <strain evidence="3 4">Y002</strain>
    </source>
</reference>
<evidence type="ECO:0000313" key="4">
    <source>
        <dbReference type="Proteomes" id="UP000245380"/>
    </source>
</evidence>
<comment type="caution">
    <text evidence="3">The sequence shown here is derived from an EMBL/GenBank/DDBJ whole genome shotgun (WGS) entry which is preliminary data.</text>
</comment>
<dbReference type="Gene3D" id="3.30.200.20">
    <property type="entry name" value="Phosphorylase Kinase, domain 1"/>
    <property type="match status" value="1"/>
</dbReference>
<dbReference type="OrthoDB" id="9771902at2"/>
<feature type="domain" description="Aminoglycoside phosphotransferase" evidence="2">
    <location>
        <begin position="171"/>
        <end position="397"/>
    </location>
</feature>
<dbReference type="NCBIfam" id="TIGR02906">
    <property type="entry name" value="spore_CotS"/>
    <property type="match status" value="1"/>
</dbReference>
<protein>
    <recommendedName>
        <fullName evidence="2">Aminoglycoside phosphotransferase domain-containing protein</fullName>
    </recommendedName>
</protein>
<dbReference type="PANTHER" id="PTHR39179">
    <property type="entry name" value="SPORE COAT PROTEIN I"/>
    <property type="match status" value="1"/>
</dbReference>
<gene>
    <name evidence="3" type="ORF">BM613_05365</name>
</gene>
<evidence type="ECO:0000256" key="1">
    <source>
        <dbReference type="SAM" id="MobiDB-lite"/>
    </source>
</evidence>
<proteinExistence type="predicted"/>
<feature type="region of interest" description="Disordered" evidence="1">
    <location>
        <begin position="18"/>
        <end position="104"/>
    </location>
</feature>
<evidence type="ECO:0000259" key="2">
    <source>
        <dbReference type="Pfam" id="PF01636"/>
    </source>
</evidence>